<feature type="compositionally biased region" description="Low complexity" evidence="2">
    <location>
        <begin position="408"/>
        <end position="417"/>
    </location>
</feature>
<dbReference type="GO" id="GO:0006897">
    <property type="term" value="P:endocytosis"/>
    <property type="evidence" value="ECO:0007669"/>
    <property type="project" value="TreeGrafter"/>
</dbReference>
<dbReference type="PROSITE" id="PS50222">
    <property type="entry name" value="EF_HAND_2"/>
    <property type="match status" value="1"/>
</dbReference>
<dbReference type="SUPFAM" id="SSF47473">
    <property type="entry name" value="EF-hand"/>
    <property type="match status" value="1"/>
</dbReference>
<evidence type="ECO:0000259" key="3">
    <source>
        <dbReference type="PROSITE" id="PS50031"/>
    </source>
</evidence>
<dbReference type="SMART" id="SM00027">
    <property type="entry name" value="EH"/>
    <property type="match status" value="1"/>
</dbReference>
<dbReference type="PANTHER" id="PTHR11216">
    <property type="entry name" value="EH DOMAIN"/>
    <property type="match status" value="1"/>
</dbReference>
<dbReference type="GO" id="GO:0005509">
    <property type="term" value="F:calcium ion binding"/>
    <property type="evidence" value="ECO:0007669"/>
    <property type="project" value="InterPro"/>
</dbReference>
<dbReference type="PROSITE" id="PS50031">
    <property type="entry name" value="EH"/>
    <property type="match status" value="1"/>
</dbReference>
<sequence length="691" mass="75131">MLASSKILPLSVDVETGNHTLNLNSEPDILSASSPKCHSLANTIHQPRTRNLHHHARGNRKMPPKSPDLIELSDAGQSPVSVPEDDSSPGVTTDADSEDPSYCDTESPTPTNTAVTIDPKNYWQGAEEHRELLATEGEEEDDDDEGQVDQVDQRDIELVDINSSDSEVGTSNNPSSDSDCGNVSYSNDDDIDEEELWKISPDQLSYYKVQFKTLQADPNGLIGGSQAKQFFEKSRLPTAELSHIWQLSDVTKDGALSLTEFCTAMHLVVLRRNKIALPKQLPPALDPLQMLEVAPPTSQSTLVASTVATAVTDKEPQNSQVKPTSSNVQTAVDGSGAVQHWTKFVDSPTGSVASPGPQPVNFDFKRAQVQVEQDPRILHPVALRLTPESQQLSEIGPPSGAVSLPQPSSVTSLGSTLTSHATSIPSATLIANSSIGKKEPPPPPPPRPYRGHTRSSSLDLNQLGRNTGLNSVAPPAVPPRVSPSMGSPRKESETNNQTTSGGAFQVYRRPTGTIAIPAPLPSPLDFAENNKSARDLVTQFLSSASGSKIQDFNLEMSCLNSLEHVIEKEINGETFILPPHSQFYKNDINYLDTLEKKSGCTFSLIVMDPPWTNRFVKRKRNAGSVNSYRSMDNDILATLPISGLCIEGALVAIWCTNSKTHLDYLTGTLLPLWKLTYIATWFWIKVSDLQL</sequence>
<protein>
    <submittedName>
        <fullName evidence="5">EOG090X01QX</fullName>
    </submittedName>
</protein>
<dbReference type="OrthoDB" id="10045710at2759"/>
<dbReference type="Gene3D" id="1.10.238.10">
    <property type="entry name" value="EF-hand"/>
    <property type="match status" value="1"/>
</dbReference>
<dbReference type="CDD" id="cd00052">
    <property type="entry name" value="EH"/>
    <property type="match status" value="1"/>
</dbReference>
<comment type="similarity">
    <text evidence="1">Belongs to the MT-A70-like family.</text>
</comment>
<proteinExistence type="evidence at transcript level"/>
<feature type="compositionally biased region" description="Polar residues" evidence="2">
    <location>
        <begin position="161"/>
        <end position="186"/>
    </location>
</feature>
<evidence type="ECO:0000259" key="4">
    <source>
        <dbReference type="PROSITE" id="PS50222"/>
    </source>
</evidence>
<feature type="region of interest" description="Disordered" evidence="2">
    <location>
        <begin position="43"/>
        <end position="118"/>
    </location>
</feature>
<dbReference type="GO" id="GO:0032259">
    <property type="term" value="P:methylation"/>
    <property type="evidence" value="ECO:0007669"/>
    <property type="project" value="InterPro"/>
</dbReference>
<dbReference type="EMBL" id="LR011547">
    <property type="protein sequence ID" value="SVE81166.1"/>
    <property type="molecule type" value="mRNA"/>
</dbReference>
<dbReference type="PROSITE" id="PS51143">
    <property type="entry name" value="MT_A70"/>
    <property type="match status" value="1"/>
</dbReference>
<name>A0A4Y7MLF9_9CRUS</name>
<feature type="compositionally biased region" description="Polar residues" evidence="2">
    <location>
        <begin position="104"/>
        <end position="115"/>
    </location>
</feature>
<dbReference type="InterPro" id="IPR000261">
    <property type="entry name" value="EH_dom"/>
</dbReference>
<dbReference type="PROSITE" id="PS00092">
    <property type="entry name" value="N6_MTASE"/>
    <property type="match status" value="1"/>
</dbReference>
<evidence type="ECO:0000256" key="2">
    <source>
        <dbReference type="SAM" id="MobiDB-lite"/>
    </source>
</evidence>
<dbReference type="AlphaFoldDB" id="A0A4Y7MLF9"/>
<dbReference type="InterPro" id="IPR007757">
    <property type="entry name" value="MT-A70-like"/>
</dbReference>
<dbReference type="InterPro" id="IPR002052">
    <property type="entry name" value="DNA_methylase_N6_adenine_CS"/>
</dbReference>
<feature type="region of interest" description="Disordered" evidence="2">
    <location>
        <begin position="430"/>
        <end position="503"/>
    </location>
</feature>
<feature type="compositionally biased region" description="Polar residues" evidence="2">
    <location>
        <begin position="454"/>
        <end position="470"/>
    </location>
</feature>
<feature type="domain" description="EH" evidence="3">
    <location>
        <begin position="203"/>
        <end position="287"/>
    </location>
</feature>
<dbReference type="GO" id="GO:0008168">
    <property type="term" value="F:methyltransferase activity"/>
    <property type="evidence" value="ECO:0007669"/>
    <property type="project" value="InterPro"/>
</dbReference>
<dbReference type="InterPro" id="IPR002048">
    <property type="entry name" value="EF_hand_dom"/>
</dbReference>
<dbReference type="GO" id="GO:0005737">
    <property type="term" value="C:cytoplasm"/>
    <property type="evidence" value="ECO:0007669"/>
    <property type="project" value="TreeGrafter"/>
</dbReference>
<feature type="region of interest" description="Disordered" evidence="2">
    <location>
        <begin position="160"/>
        <end position="187"/>
    </location>
</feature>
<feature type="domain" description="EF-hand" evidence="4">
    <location>
        <begin position="236"/>
        <end position="271"/>
    </location>
</feature>
<evidence type="ECO:0000313" key="5">
    <source>
        <dbReference type="EMBL" id="SVE81166.1"/>
    </source>
</evidence>
<feature type="region of interest" description="Disordered" evidence="2">
    <location>
        <begin position="391"/>
        <end position="417"/>
    </location>
</feature>
<dbReference type="InterPro" id="IPR011992">
    <property type="entry name" value="EF-hand-dom_pair"/>
</dbReference>
<accession>A0A4Y7MLF9</accession>
<gene>
    <name evidence="5" type="primary">EOG090X01QX</name>
</gene>
<organism evidence="5">
    <name type="scientific">Daphnia magna</name>
    <dbReference type="NCBI Taxonomy" id="35525"/>
    <lineage>
        <taxon>Eukaryota</taxon>
        <taxon>Metazoa</taxon>
        <taxon>Ecdysozoa</taxon>
        <taxon>Arthropoda</taxon>
        <taxon>Crustacea</taxon>
        <taxon>Branchiopoda</taxon>
        <taxon>Diplostraca</taxon>
        <taxon>Cladocera</taxon>
        <taxon>Anomopoda</taxon>
        <taxon>Daphniidae</taxon>
        <taxon>Daphnia</taxon>
    </lineage>
</organism>
<dbReference type="GO" id="GO:0016197">
    <property type="term" value="P:endosomal transport"/>
    <property type="evidence" value="ECO:0007669"/>
    <property type="project" value="TreeGrafter"/>
</dbReference>
<dbReference type="PANTHER" id="PTHR11216:SF174">
    <property type="entry name" value="GH06923P"/>
    <property type="match status" value="1"/>
</dbReference>
<dbReference type="Pfam" id="PF12763">
    <property type="entry name" value="EH"/>
    <property type="match status" value="1"/>
</dbReference>
<dbReference type="GO" id="GO:0005886">
    <property type="term" value="C:plasma membrane"/>
    <property type="evidence" value="ECO:0007669"/>
    <property type="project" value="TreeGrafter"/>
</dbReference>
<dbReference type="Pfam" id="PF05063">
    <property type="entry name" value="MT-A70"/>
    <property type="match status" value="1"/>
</dbReference>
<evidence type="ECO:0000256" key="1">
    <source>
        <dbReference type="PROSITE-ProRule" id="PRU00489"/>
    </source>
</evidence>
<feature type="compositionally biased region" description="Basic residues" evidence="2">
    <location>
        <begin position="47"/>
        <end position="63"/>
    </location>
</feature>
<reference evidence="5" key="1">
    <citation type="submission" date="2018-08" db="EMBL/GenBank/DDBJ databases">
        <authorList>
            <person name="Cornetti L."/>
        </authorList>
    </citation>
    <scope>NUCLEOTIDE SEQUENCE</scope>
    <source>
        <strain evidence="5">GB-EK1-32</strain>
    </source>
</reference>
<dbReference type="GO" id="GO:0003676">
    <property type="term" value="F:nucleic acid binding"/>
    <property type="evidence" value="ECO:0007669"/>
    <property type="project" value="InterPro"/>
</dbReference>